<feature type="region of interest" description="Disordered" evidence="1">
    <location>
        <begin position="200"/>
        <end position="233"/>
    </location>
</feature>
<sequence>MRWVDVWSNGALGRASLLLRLAESGAGSPARRRGNFLLRGQKKVTKEEALNRTPAPHARAAPCSSPTAVAHTRPAALSPLSLSPAPSIAPPARLTPAARRAHEECQNSGARAPHSAALTRPTRRPSDAAFAFADKPGVQPALTGVKGRWMVLVIGTAARAQRVASSQNEGGCFRAQLSAAPRSYAVQRLFFGDFLLAPQKKVTRPPGRTPGTTLGINQAQRGPSHRLPVESTL</sequence>
<dbReference type="Proteomes" id="UP001180536">
    <property type="component" value="Unassembled WGS sequence"/>
</dbReference>
<gene>
    <name evidence="2" type="ORF">J2X16_002680</name>
</gene>
<name>A0ABU1Z9N4_9BURK</name>
<evidence type="ECO:0000313" key="3">
    <source>
        <dbReference type="Proteomes" id="UP001180536"/>
    </source>
</evidence>
<dbReference type="EMBL" id="JAVDXQ010000003">
    <property type="protein sequence ID" value="MDR7297333.1"/>
    <property type="molecule type" value="Genomic_DNA"/>
</dbReference>
<proteinExistence type="predicted"/>
<organism evidence="2 3">
    <name type="scientific">Pelomonas aquatica</name>
    <dbReference type="NCBI Taxonomy" id="431058"/>
    <lineage>
        <taxon>Bacteria</taxon>
        <taxon>Pseudomonadati</taxon>
        <taxon>Pseudomonadota</taxon>
        <taxon>Betaproteobacteria</taxon>
        <taxon>Burkholderiales</taxon>
        <taxon>Sphaerotilaceae</taxon>
        <taxon>Roseateles</taxon>
    </lineage>
</organism>
<feature type="compositionally biased region" description="Low complexity" evidence="1">
    <location>
        <begin position="204"/>
        <end position="213"/>
    </location>
</feature>
<reference evidence="2 3" key="1">
    <citation type="submission" date="2023-07" db="EMBL/GenBank/DDBJ databases">
        <title>Sorghum-associated microbial communities from plants grown in Nebraska, USA.</title>
        <authorList>
            <person name="Schachtman D."/>
        </authorList>
    </citation>
    <scope>NUCLEOTIDE SEQUENCE [LARGE SCALE GENOMIC DNA]</scope>
    <source>
        <strain evidence="2 3">BE310</strain>
    </source>
</reference>
<comment type="caution">
    <text evidence="2">The sequence shown here is derived from an EMBL/GenBank/DDBJ whole genome shotgun (WGS) entry which is preliminary data.</text>
</comment>
<protein>
    <submittedName>
        <fullName evidence="2">Uncharacterized protein</fullName>
    </submittedName>
</protein>
<evidence type="ECO:0000256" key="1">
    <source>
        <dbReference type="SAM" id="MobiDB-lite"/>
    </source>
</evidence>
<keyword evidence="3" id="KW-1185">Reference proteome</keyword>
<accession>A0ABU1Z9N4</accession>
<evidence type="ECO:0000313" key="2">
    <source>
        <dbReference type="EMBL" id="MDR7297333.1"/>
    </source>
</evidence>